<feature type="non-terminal residue" evidence="3">
    <location>
        <position position="1"/>
    </location>
</feature>
<organism evidence="3 4">
    <name type="scientific">Kipferlia bialata</name>
    <dbReference type="NCBI Taxonomy" id="797122"/>
    <lineage>
        <taxon>Eukaryota</taxon>
        <taxon>Metamonada</taxon>
        <taxon>Carpediemonas-like organisms</taxon>
        <taxon>Kipferlia</taxon>
    </lineage>
</organism>
<dbReference type="Proteomes" id="UP000265618">
    <property type="component" value="Unassembled WGS sequence"/>
</dbReference>
<comment type="caution">
    <text evidence="3">The sequence shown here is derived from an EMBL/GenBank/DDBJ whole genome shotgun (WGS) entry which is preliminary data.</text>
</comment>
<gene>
    <name evidence="3" type="ORF">KIPB_016440</name>
</gene>
<reference evidence="3 4" key="1">
    <citation type="journal article" date="2018" name="PLoS ONE">
        <title>The draft genome of Kipferlia bialata reveals reductive genome evolution in fornicate parasites.</title>
        <authorList>
            <person name="Tanifuji G."/>
            <person name="Takabayashi S."/>
            <person name="Kume K."/>
            <person name="Takagi M."/>
            <person name="Nakayama T."/>
            <person name="Kamikawa R."/>
            <person name="Inagaki Y."/>
            <person name="Hashimoto T."/>
        </authorList>
    </citation>
    <scope>NUCLEOTIDE SEQUENCE [LARGE SCALE GENOMIC DNA]</scope>
    <source>
        <strain evidence="3">NY0173</strain>
    </source>
</reference>
<feature type="compositionally biased region" description="Acidic residues" evidence="1">
    <location>
        <begin position="86"/>
        <end position="97"/>
    </location>
</feature>
<dbReference type="GO" id="GO:0005634">
    <property type="term" value="C:nucleus"/>
    <property type="evidence" value="ECO:0007669"/>
    <property type="project" value="InterPro"/>
</dbReference>
<name>A0A9K3DEL0_9EUKA</name>
<feature type="domain" description="CCR4-Not complex component Not N-terminal" evidence="2">
    <location>
        <begin position="5"/>
        <end position="67"/>
    </location>
</feature>
<proteinExistence type="predicted"/>
<dbReference type="Pfam" id="PF04065">
    <property type="entry name" value="Not3"/>
    <property type="match status" value="1"/>
</dbReference>
<dbReference type="InterPro" id="IPR007207">
    <property type="entry name" value="Not_N"/>
</dbReference>
<dbReference type="GO" id="GO:0006355">
    <property type="term" value="P:regulation of DNA-templated transcription"/>
    <property type="evidence" value="ECO:0007669"/>
    <property type="project" value="InterPro"/>
</dbReference>
<sequence length="97" mass="11243">VKAKDRSRFEAHTGFIDTGKMHLSNIEYLQRTLEVAQCRPKDVLALTDDLDYWADNYQDPDVADIYQEDWWESVLEGIEANKGAEETDDDESDDENE</sequence>
<dbReference type="AlphaFoldDB" id="A0A9K3DEL0"/>
<evidence type="ECO:0000313" key="3">
    <source>
        <dbReference type="EMBL" id="GIQ92584.1"/>
    </source>
</evidence>
<evidence type="ECO:0000259" key="2">
    <source>
        <dbReference type="Pfam" id="PF04065"/>
    </source>
</evidence>
<keyword evidence="4" id="KW-1185">Reference proteome</keyword>
<feature type="non-terminal residue" evidence="3">
    <location>
        <position position="97"/>
    </location>
</feature>
<dbReference type="EMBL" id="BDIP01010043">
    <property type="protein sequence ID" value="GIQ92584.1"/>
    <property type="molecule type" value="Genomic_DNA"/>
</dbReference>
<evidence type="ECO:0000313" key="4">
    <source>
        <dbReference type="Proteomes" id="UP000265618"/>
    </source>
</evidence>
<protein>
    <recommendedName>
        <fullName evidence="2">CCR4-Not complex component Not N-terminal domain-containing protein</fullName>
    </recommendedName>
</protein>
<evidence type="ECO:0000256" key="1">
    <source>
        <dbReference type="SAM" id="MobiDB-lite"/>
    </source>
</evidence>
<accession>A0A9K3DEL0</accession>
<feature type="region of interest" description="Disordered" evidence="1">
    <location>
        <begin position="77"/>
        <end position="97"/>
    </location>
</feature>